<keyword evidence="4" id="KW-1185">Reference proteome</keyword>
<name>C5CIA3_KOSOT</name>
<dbReference type="PANTHER" id="PTHR33531:SF7">
    <property type="entry name" value="HYPOTHETICAL MEMBRANE PROTEIN, CONSERVED"/>
    <property type="match status" value="1"/>
</dbReference>
<feature type="coiled-coil region" evidence="1">
    <location>
        <begin position="87"/>
        <end position="145"/>
    </location>
</feature>
<dbReference type="Pfam" id="PF02915">
    <property type="entry name" value="Rubrerythrin"/>
    <property type="match status" value="1"/>
</dbReference>
<evidence type="ECO:0000313" key="3">
    <source>
        <dbReference type="EMBL" id="ACR80805.1"/>
    </source>
</evidence>
<dbReference type="KEGG" id="kol:Kole_2128"/>
<dbReference type="SUPFAM" id="SSF47240">
    <property type="entry name" value="Ferritin-like"/>
    <property type="match status" value="1"/>
</dbReference>
<sequence>MIGITELLEIAIEIEEKGYSYYSKLADRSPGYNKVLFESLARQEKEHVEWFRDLMKEYKDEQTDAVPYEIENADFLKSLAEISIFSFEDAEKVIDDLEKAVKAAVQIEKDTIEFYKRLVEYIPKKRLLERIIREEERHLEELSKAFRNYV</sequence>
<proteinExistence type="predicted"/>
<evidence type="ECO:0000259" key="2">
    <source>
        <dbReference type="Pfam" id="PF02915"/>
    </source>
</evidence>
<dbReference type="Proteomes" id="UP000002382">
    <property type="component" value="Chromosome"/>
</dbReference>
<dbReference type="CDD" id="cd01045">
    <property type="entry name" value="Ferritin_like_AB"/>
    <property type="match status" value="1"/>
</dbReference>
<dbReference type="Gene3D" id="1.20.1260.10">
    <property type="match status" value="1"/>
</dbReference>
<dbReference type="RefSeq" id="WP_015869446.1">
    <property type="nucleotide sequence ID" value="NC_012785.1"/>
</dbReference>
<dbReference type="GO" id="GO:0016491">
    <property type="term" value="F:oxidoreductase activity"/>
    <property type="evidence" value="ECO:0007669"/>
    <property type="project" value="InterPro"/>
</dbReference>
<dbReference type="AlphaFoldDB" id="C5CIA3"/>
<dbReference type="eggNOG" id="COG1633">
    <property type="taxonomic scope" value="Bacteria"/>
</dbReference>
<evidence type="ECO:0000313" key="4">
    <source>
        <dbReference type="Proteomes" id="UP000002382"/>
    </source>
</evidence>
<accession>C5CIA3</accession>
<dbReference type="OrthoDB" id="37405at2"/>
<reference evidence="3 4" key="1">
    <citation type="submission" date="2009-06" db="EMBL/GenBank/DDBJ databases">
        <title>Complete sequence of Thermotogales bacterium TBF 19.5.1.</title>
        <authorList>
            <consortium name="US DOE Joint Genome Institute"/>
            <person name="Lucas S."/>
            <person name="Copeland A."/>
            <person name="Lapidus A."/>
            <person name="Glavina del Rio T."/>
            <person name="Tice H."/>
            <person name="Bruce D."/>
            <person name="Goodwin L."/>
            <person name="Pitluck S."/>
            <person name="Chertkov O."/>
            <person name="Brettin T."/>
            <person name="Detter J.C."/>
            <person name="Han C."/>
            <person name="Schmutz J."/>
            <person name="Larimer F."/>
            <person name="Land M."/>
            <person name="Hauser L."/>
            <person name="Kyrpides N."/>
            <person name="Ovchinnikova G."/>
            <person name="Noll K."/>
        </authorList>
    </citation>
    <scope>NUCLEOTIDE SEQUENCE [LARGE SCALE GENOMIC DNA]</scope>
    <source>
        <strain evidence="4">ATCC BAA-1733 / DSM 21960 / TBF 19.5.1</strain>
    </source>
</reference>
<keyword evidence="1" id="KW-0175">Coiled coil</keyword>
<dbReference type="GO" id="GO:0046872">
    <property type="term" value="F:metal ion binding"/>
    <property type="evidence" value="ECO:0007669"/>
    <property type="project" value="InterPro"/>
</dbReference>
<gene>
    <name evidence="3" type="ordered locus">Kole_2128</name>
</gene>
<dbReference type="PANTHER" id="PTHR33531">
    <property type="entry name" value="RUBRERYTHRIN SUBFAMILY"/>
    <property type="match status" value="1"/>
</dbReference>
<evidence type="ECO:0000256" key="1">
    <source>
        <dbReference type="SAM" id="Coils"/>
    </source>
</evidence>
<organism evidence="3 4">
    <name type="scientific">Kosmotoga olearia (strain ATCC BAA-1733 / DSM 21960 / TBF 19.5.1)</name>
    <dbReference type="NCBI Taxonomy" id="521045"/>
    <lineage>
        <taxon>Bacteria</taxon>
        <taxon>Thermotogati</taxon>
        <taxon>Thermotogota</taxon>
        <taxon>Thermotogae</taxon>
        <taxon>Kosmotogales</taxon>
        <taxon>Kosmotogaceae</taxon>
        <taxon>Kosmotoga</taxon>
    </lineage>
</organism>
<reference evidence="3 4" key="2">
    <citation type="journal article" date="2011" name="J. Bacteriol.">
        <title>Genome Sequence of Kosmotoga olearia Strain TBF 19.5.1, a Thermophilic Bacterium with a Wide Growth Temperature Range, Isolated from the Troll B Oil Platform in the North Sea.</title>
        <authorList>
            <person name="Swithers K.S."/>
            <person name="Dipippo J.L."/>
            <person name="Bruce D.C."/>
            <person name="Detter C."/>
            <person name="Tapia R."/>
            <person name="Han S."/>
            <person name="Goodwin L.A."/>
            <person name="Han J."/>
            <person name="Woyke T."/>
            <person name="Pitluck S."/>
            <person name="Pennacchio L."/>
            <person name="Nolan M."/>
            <person name="Mikhailova N."/>
            <person name="Land M.L."/>
            <person name="Nesbo C.L."/>
            <person name="Gogarten J.P."/>
            <person name="Noll K.M."/>
        </authorList>
    </citation>
    <scope>NUCLEOTIDE SEQUENCE [LARGE SCALE GENOMIC DNA]</scope>
    <source>
        <strain evidence="4">ATCC BAA-1733 / DSM 21960 / TBF 19.5.1</strain>
    </source>
</reference>
<dbReference type="InterPro" id="IPR009078">
    <property type="entry name" value="Ferritin-like_SF"/>
</dbReference>
<feature type="domain" description="Rubrerythrin diiron-binding" evidence="2">
    <location>
        <begin position="6"/>
        <end position="144"/>
    </location>
</feature>
<dbReference type="STRING" id="521045.Kole_2128"/>
<protein>
    <submittedName>
        <fullName evidence="3">Rubrerythrin</fullName>
    </submittedName>
</protein>
<dbReference type="InterPro" id="IPR003251">
    <property type="entry name" value="Rr_diiron-bd_dom"/>
</dbReference>
<dbReference type="HOGENOM" id="CLU_122749_0_0_0"/>
<dbReference type="EMBL" id="CP001634">
    <property type="protein sequence ID" value="ACR80805.1"/>
    <property type="molecule type" value="Genomic_DNA"/>
</dbReference>
<dbReference type="InterPro" id="IPR012347">
    <property type="entry name" value="Ferritin-like"/>
</dbReference>